<organism evidence="1">
    <name type="scientific">freshwater metagenome</name>
    <dbReference type="NCBI Taxonomy" id="449393"/>
    <lineage>
        <taxon>unclassified sequences</taxon>
        <taxon>metagenomes</taxon>
        <taxon>ecological metagenomes</taxon>
    </lineage>
</organism>
<dbReference type="InterPro" id="IPR041720">
    <property type="entry name" value="FbaB-like"/>
</dbReference>
<dbReference type="SMART" id="SM01133">
    <property type="entry name" value="DeoC"/>
    <property type="match status" value="1"/>
</dbReference>
<dbReference type="PANTHER" id="PTHR47916">
    <property type="entry name" value="FRUCTOSE-BISPHOSPHATE ALDOLASE CLASS 1"/>
    <property type="match status" value="1"/>
</dbReference>
<reference evidence="1" key="1">
    <citation type="submission" date="2020-05" db="EMBL/GenBank/DDBJ databases">
        <authorList>
            <person name="Chiriac C."/>
            <person name="Salcher M."/>
            <person name="Ghai R."/>
            <person name="Kavagutti S V."/>
        </authorList>
    </citation>
    <scope>NUCLEOTIDE SEQUENCE</scope>
</reference>
<dbReference type="AlphaFoldDB" id="A0A6J6BYQ1"/>
<dbReference type="EMBL" id="CAEZSS010000053">
    <property type="protein sequence ID" value="CAB4544220.1"/>
    <property type="molecule type" value="Genomic_DNA"/>
</dbReference>
<dbReference type="InterPro" id="IPR013785">
    <property type="entry name" value="Aldolase_TIM"/>
</dbReference>
<protein>
    <submittedName>
        <fullName evidence="1">Unannotated protein</fullName>
    </submittedName>
</protein>
<dbReference type="InterPro" id="IPR050456">
    <property type="entry name" value="DeoC/FbaB_aldolase"/>
</dbReference>
<dbReference type="GO" id="GO:0004332">
    <property type="term" value="F:fructose-bisphosphate aldolase activity"/>
    <property type="evidence" value="ECO:0007669"/>
    <property type="project" value="InterPro"/>
</dbReference>
<dbReference type="Pfam" id="PF01791">
    <property type="entry name" value="DeoC"/>
    <property type="match status" value="1"/>
</dbReference>
<dbReference type="PANTHER" id="PTHR47916:SF1">
    <property type="entry name" value="3-HYDROXY-5-PHOSPHONOOXYPENTANE-2,4-DIONE THIOLASE"/>
    <property type="match status" value="1"/>
</dbReference>
<dbReference type="InterPro" id="IPR002915">
    <property type="entry name" value="DeoC/FbaB/LacD_aldolase"/>
</dbReference>
<sequence length="276" mass="29794">MSDVSIRLKRLFNNGRCLDIAIDHGFFGEVSFLTGIEDMKNAVDTLITAAPDAIQLTIGQAKLLQDNPNRNKPALVLRTDVANVYGKVIPDHLFSILLGDPVLQAVRLDAAIVVVNLLDLPGRPELKDACIRNIMTLKAQCEHYGMPLMVEPLVMKDASAGGYTSDGELEKILPLVRQAVELGADVIKADPTDNAADYHHVVKVCGEIPVLVRGGGRVSDEELLSRTAEVLKQGAAGIVYGRNIIAHPKPAKITKALMSMLHNKTSVPEALKIISA</sequence>
<name>A0A6J6BYQ1_9ZZZZ</name>
<dbReference type="PIRSF" id="PIRSF038992">
    <property type="entry name" value="Aldolase_Ia"/>
    <property type="match status" value="1"/>
</dbReference>
<proteinExistence type="predicted"/>
<evidence type="ECO:0000313" key="1">
    <source>
        <dbReference type="EMBL" id="CAB4544220.1"/>
    </source>
</evidence>
<gene>
    <name evidence="1" type="ORF">UFOPK1505_00385</name>
</gene>
<dbReference type="Gene3D" id="3.20.20.70">
    <property type="entry name" value="Aldolase class I"/>
    <property type="match status" value="1"/>
</dbReference>
<accession>A0A6J6BYQ1</accession>
<dbReference type="SUPFAM" id="SSF51569">
    <property type="entry name" value="Aldolase"/>
    <property type="match status" value="1"/>
</dbReference>